<dbReference type="AlphaFoldDB" id="A0A4R3MQX6"/>
<organism evidence="2 3">
    <name type="scientific">Melghiribacillus thermohalophilus</name>
    <dbReference type="NCBI Taxonomy" id="1324956"/>
    <lineage>
        <taxon>Bacteria</taxon>
        <taxon>Bacillati</taxon>
        <taxon>Bacillota</taxon>
        <taxon>Bacilli</taxon>
        <taxon>Bacillales</taxon>
        <taxon>Bacillaceae</taxon>
        <taxon>Melghiribacillus</taxon>
    </lineage>
</organism>
<accession>A0A4R3MQX6</accession>
<protein>
    <recommendedName>
        <fullName evidence="4">Permuted papain-like amidase YaeF/Yiix C92 family enzyme</fullName>
    </recommendedName>
</protein>
<gene>
    <name evidence="2" type="ORF">EDD68_12920</name>
</gene>
<evidence type="ECO:0000313" key="3">
    <source>
        <dbReference type="Proteomes" id="UP000294650"/>
    </source>
</evidence>
<dbReference type="RefSeq" id="WP_132373009.1">
    <property type="nucleotide sequence ID" value="NZ_SMAN01000029.1"/>
</dbReference>
<name>A0A4R3MQX6_9BACI</name>
<keyword evidence="1" id="KW-0732">Signal</keyword>
<evidence type="ECO:0000256" key="1">
    <source>
        <dbReference type="SAM" id="SignalP"/>
    </source>
</evidence>
<proteinExistence type="predicted"/>
<feature type="signal peptide" evidence="1">
    <location>
        <begin position="1"/>
        <end position="26"/>
    </location>
</feature>
<sequence>MFVKKKMMFLLITIFALFLGPISSYATTSEANGNVGPQYVPGPYYPGTNVEMEPGDVLVSPKNWSSTKFFGHVAIVGDDYYIYHSHPYEDGGVKDTVNEFMSRHGQGDTIEIYKPRKGASDAGVWAANNYDENSNYTLTNHDLGDIANNYCSKFVWQAFWFGAGFDLLNQGLTDEDSEIITPSEIENSDDLAYKGRFDADY</sequence>
<comment type="caution">
    <text evidence="2">The sequence shown here is derived from an EMBL/GenBank/DDBJ whole genome shotgun (WGS) entry which is preliminary data.</text>
</comment>
<evidence type="ECO:0000313" key="2">
    <source>
        <dbReference type="EMBL" id="TCT17550.1"/>
    </source>
</evidence>
<dbReference type="Proteomes" id="UP000294650">
    <property type="component" value="Unassembled WGS sequence"/>
</dbReference>
<dbReference type="EMBL" id="SMAN01000029">
    <property type="protein sequence ID" value="TCT17550.1"/>
    <property type="molecule type" value="Genomic_DNA"/>
</dbReference>
<evidence type="ECO:0008006" key="4">
    <source>
        <dbReference type="Google" id="ProtNLM"/>
    </source>
</evidence>
<reference evidence="2 3" key="1">
    <citation type="submission" date="2019-03" db="EMBL/GenBank/DDBJ databases">
        <title>Genomic Encyclopedia of Type Strains, Phase IV (KMG-IV): sequencing the most valuable type-strain genomes for metagenomic binning, comparative biology and taxonomic classification.</title>
        <authorList>
            <person name="Goeker M."/>
        </authorList>
    </citation>
    <scope>NUCLEOTIDE SEQUENCE [LARGE SCALE GENOMIC DNA]</scope>
    <source>
        <strain evidence="2 3">DSM 25894</strain>
    </source>
</reference>
<dbReference type="InterPro" id="IPR038765">
    <property type="entry name" value="Papain-like_cys_pep_sf"/>
</dbReference>
<dbReference type="OrthoDB" id="2080087at2"/>
<keyword evidence="3" id="KW-1185">Reference proteome</keyword>
<dbReference type="SUPFAM" id="SSF54001">
    <property type="entry name" value="Cysteine proteinases"/>
    <property type="match status" value="1"/>
</dbReference>
<dbReference type="Gene3D" id="3.90.1720.10">
    <property type="entry name" value="endopeptidase domain like (from Nostoc punctiforme)"/>
    <property type="match status" value="1"/>
</dbReference>
<feature type="chain" id="PRO_5020180654" description="Permuted papain-like amidase YaeF/Yiix C92 family enzyme" evidence="1">
    <location>
        <begin position="27"/>
        <end position="201"/>
    </location>
</feature>